<reference evidence="2 4" key="1">
    <citation type="submission" date="2016-02" db="EMBL/GenBank/DDBJ databases">
        <authorList>
            <person name="Strepis N."/>
        </authorList>
    </citation>
    <scope>NUCLEOTIDE SEQUENCE [LARGE SCALE GENOMIC DNA]</scope>
    <source>
        <strain evidence="2">Trichococcus flocculiformis</strain>
    </source>
</reference>
<evidence type="ECO:0000313" key="2">
    <source>
        <dbReference type="EMBL" id="CZQ88176.1"/>
    </source>
</evidence>
<feature type="domain" description="HTH cro/C1-type" evidence="1">
    <location>
        <begin position="5"/>
        <end position="56"/>
    </location>
</feature>
<proteinExistence type="predicted"/>
<dbReference type="GO" id="GO:0003677">
    <property type="term" value="F:DNA binding"/>
    <property type="evidence" value="ECO:0007669"/>
    <property type="project" value="InterPro"/>
</dbReference>
<accession>A0AB38BI11</accession>
<gene>
    <name evidence="3" type="ORF">SAMN04488507_101645</name>
    <name evidence="2" type="ORF">TFLO_951</name>
</gene>
<dbReference type="PROSITE" id="PS50943">
    <property type="entry name" value="HTH_CROC1"/>
    <property type="match status" value="1"/>
</dbReference>
<dbReference type="Pfam" id="PF01381">
    <property type="entry name" value="HTH_3"/>
    <property type="match status" value="1"/>
</dbReference>
<evidence type="ECO:0000313" key="4">
    <source>
        <dbReference type="Proteomes" id="UP000195947"/>
    </source>
</evidence>
<dbReference type="Proteomes" id="UP000199686">
    <property type="component" value="Unassembled WGS sequence"/>
</dbReference>
<dbReference type="Gene3D" id="1.10.260.40">
    <property type="entry name" value="lambda repressor-like DNA-binding domains"/>
    <property type="match status" value="1"/>
</dbReference>
<dbReference type="EMBL" id="FJMZ01000007">
    <property type="protein sequence ID" value="CZQ88176.1"/>
    <property type="molecule type" value="Genomic_DNA"/>
</dbReference>
<dbReference type="CDD" id="cd00093">
    <property type="entry name" value="HTH_XRE"/>
    <property type="match status" value="1"/>
</dbReference>
<dbReference type="EMBL" id="FOQC01000016">
    <property type="protein sequence ID" value="SFH80762.1"/>
    <property type="molecule type" value="Genomic_DNA"/>
</dbReference>
<dbReference type="InterPro" id="IPR001387">
    <property type="entry name" value="Cro/C1-type_HTH"/>
</dbReference>
<dbReference type="AlphaFoldDB" id="A0AB38BI11"/>
<dbReference type="InterPro" id="IPR010982">
    <property type="entry name" value="Lambda_DNA-bd_dom_sf"/>
</dbReference>
<evidence type="ECO:0000259" key="1">
    <source>
        <dbReference type="PROSITE" id="PS50943"/>
    </source>
</evidence>
<organism evidence="3 5">
    <name type="scientific">Trichococcus flocculiformis</name>
    <dbReference type="NCBI Taxonomy" id="82803"/>
    <lineage>
        <taxon>Bacteria</taxon>
        <taxon>Bacillati</taxon>
        <taxon>Bacillota</taxon>
        <taxon>Bacilli</taxon>
        <taxon>Lactobacillales</taxon>
        <taxon>Carnobacteriaceae</taxon>
        <taxon>Trichococcus</taxon>
    </lineage>
</organism>
<sequence>MYSRLKGLRVMLGKKQDDFAELLGITKQAYSAKERGKTSFKDTEKIILADYIISYFPQETITTLFFEEVKTK</sequence>
<dbReference type="SMART" id="SM00530">
    <property type="entry name" value="HTH_XRE"/>
    <property type="match status" value="1"/>
</dbReference>
<protein>
    <submittedName>
        <fullName evidence="3">Helix-turn-helix</fullName>
    </submittedName>
</protein>
<keyword evidence="4" id="KW-1185">Reference proteome</keyword>
<evidence type="ECO:0000313" key="3">
    <source>
        <dbReference type="EMBL" id="SFH80762.1"/>
    </source>
</evidence>
<dbReference type="SUPFAM" id="SSF47413">
    <property type="entry name" value="lambda repressor-like DNA-binding domains"/>
    <property type="match status" value="1"/>
</dbReference>
<comment type="caution">
    <text evidence="3">The sequence shown here is derived from an EMBL/GenBank/DDBJ whole genome shotgun (WGS) entry which is preliminary data.</text>
</comment>
<name>A0AB38BI11_9LACT</name>
<dbReference type="Proteomes" id="UP000195947">
    <property type="component" value="Unassembled WGS sequence"/>
</dbReference>
<reference evidence="3 5" key="2">
    <citation type="submission" date="2016-10" db="EMBL/GenBank/DDBJ databases">
        <authorList>
            <person name="Varghese N."/>
            <person name="Submissions S."/>
        </authorList>
    </citation>
    <scope>NUCLEOTIDE SEQUENCE [LARGE SCALE GENOMIC DNA]</scope>
    <source>
        <strain evidence="3 5">DSM 2094</strain>
    </source>
</reference>
<dbReference type="RefSeq" id="WP_143071405.1">
    <property type="nucleotide sequence ID" value="NZ_FJMZ01000007.1"/>
</dbReference>
<evidence type="ECO:0000313" key="5">
    <source>
        <dbReference type="Proteomes" id="UP000199686"/>
    </source>
</evidence>